<evidence type="ECO:0000259" key="2">
    <source>
        <dbReference type="Pfam" id="PF13439"/>
    </source>
</evidence>
<dbReference type="Gene3D" id="3.40.50.2000">
    <property type="entry name" value="Glycogen Phosphorylase B"/>
    <property type="match status" value="2"/>
</dbReference>
<dbReference type="Pfam" id="PF00534">
    <property type="entry name" value="Glycos_transf_1"/>
    <property type="match status" value="1"/>
</dbReference>
<reference evidence="3 4" key="1">
    <citation type="journal article" date="2019" name="Int. J. Syst. Evol. Microbiol.">
        <title>The Global Catalogue of Microorganisms (GCM) 10K type strain sequencing project: providing services to taxonomists for standard genome sequencing and annotation.</title>
        <authorList>
            <consortium name="The Broad Institute Genomics Platform"/>
            <consortium name="The Broad Institute Genome Sequencing Center for Infectious Disease"/>
            <person name="Wu L."/>
            <person name="Ma J."/>
        </authorList>
    </citation>
    <scope>NUCLEOTIDE SEQUENCE [LARGE SCALE GENOMIC DNA]</scope>
    <source>
        <strain evidence="3 4">JCM 1417</strain>
    </source>
</reference>
<comment type="caution">
    <text evidence="3">The sequence shown here is derived from an EMBL/GenBank/DDBJ whole genome shotgun (WGS) entry which is preliminary data.</text>
</comment>
<dbReference type="Proteomes" id="UP001501047">
    <property type="component" value="Unassembled WGS sequence"/>
</dbReference>
<dbReference type="InterPro" id="IPR001296">
    <property type="entry name" value="Glyco_trans_1"/>
</dbReference>
<accession>A0ABN1KP13</accession>
<name>A0ABN1KP13_CLOSU</name>
<dbReference type="Pfam" id="PF13439">
    <property type="entry name" value="Glyco_transf_4"/>
    <property type="match status" value="1"/>
</dbReference>
<protein>
    <submittedName>
        <fullName evidence="3">Glycosyltransferase</fullName>
    </submittedName>
</protein>
<evidence type="ECO:0000313" key="4">
    <source>
        <dbReference type="Proteomes" id="UP001501047"/>
    </source>
</evidence>
<sequence>MEKVPKRVAIFCDFFNSLGGTEYYNFMLAQSIKKSGIDVKVFIGERPKLHYWLDLLEDNKIDYYHPEDFHSDLEDKTIEIQFIKEVKEIIKEWRPDIIHAHPAGKMIVSWFEAASDLEKEVPVIATEWTTPSKNTAHWYPKELKSHINKLNCIIATCNKSKEGIIDFFKYTGNVRVIPHLIKSPLRINSNNTNSNRFSVGCISRLSPEKGLDFLLGSWKKICADFPTATLHIYGHGNDENHLENLIKALGIEKSVFLEGVFEPIEGINQIAGKHDIFVQPSLFESIPTSIIELIARKKVIVATNVGGISELINSKYESGILINSASTDEIYEAISRLFLSPDYLKKISENAEGIFKERYSLEKNISEILNVYKEVM</sequence>
<organism evidence="3 4">
    <name type="scientific">Clostridium subterminale</name>
    <dbReference type="NCBI Taxonomy" id="1550"/>
    <lineage>
        <taxon>Bacteria</taxon>
        <taxon>Bacillati</taxon>
        <taxon>Bacillota</taxon>
        <taxon>Clostridia</taxon>
        <taxon>Eubacteriales</taxon>
        <taxon>Clostridiaceae</taxon>
        <taxon>Clostridium</taxon>
    </lineage>
</organism>
<dbReference type="SUPFAM" id="SSF53756">
    <property type="entry name" value="UDP-Glycosyltransferase/glycogen phosphorylase"/>
    <property type="match status" value="1"/>
</dbReference>
<dbReference type="InterPro" id="IPR028098">
    <property type="entry name" value="Glyco_trans_4-like_N"/>
</dbReference>
<gene>
    <name evidence="3" type="ORF">GCM10008908_18550</name>
</gene>
<keyword evidence="4" id="KW-1185">Reference proteome</keyword>
<dbReference type="PANTHER" id="PTHR12526:SF630">
    <property type="entry name" value="GLYCOSYLTRANSFERASE"/>
    <property type="match status" value="1"/>
</dbReference>
<dbReference type="PANTHER" id="PTHR12526">
    <property type="entry name" value="GLYCOSYLTRANSFERASE"/>
    <property type="match status" value="1"/>
</dbReference>
<feature type="domain" description="Glycosyltransferase subfamily 4-like N-terminal" evidence="2">
    <location>
        <begin position="19"/>
        <end position="179"/>
    </location>
</feature>
<dbReference type="CDD" id="cd03801">
    <property type="entry name" value="GT4_PimA-like"/>
    <property type="match status" value="1"/>
</dbReference>
<evidence type="ECO:0000313" key="3">
    <source>
        <dbReference type="EMBL" id="GAA0772392.1"/>
    </source>
</evidence>
<proteinExistence type="predicted"/>
<dbReference type="EMBL" id="BAAACI010000006">
    <property type="protein sequence ID" value="GAA0772392.1"/>
    <property type="molecule type" value="Genomic_DNA"/>
</dbReference>
<feature type="domain" description="Glycosyl transferase family 1" evidence="1">
    <location>
        <begin position="188"/>
        <end position="352"/>
    </location>
</feature>
<evidence type="ECO:0000259" key="1">
    <source>
        <dbReference type="Pfam" id="PF00534"/>
    </source>
</evidence>